<reference evidence="1 2" key="1">
    <citation type="submission" date="2020-08" db="EMBL/GenBank/DDBJ databases">
        <authorList>
            <person name="Koutsovoulos G."/>
            <person name="Danchin GJ E."/>
        </authorList>
    </citation>
    <scope>NUCLEOTIDE SEQUENCE [LARGE SCALE GENOMIC DNA]</scope>
</reference>
<evidence type="ECO:0000313" key="1">
    <source>
        <dbReference type="EMBL" id="CAD2137103.1"/>
    </source>
</evidence>
<organism evidence="1 2">
    <name type="scientific">Meloidogyne enterolobii</name>
    <name type="common">Root-knot nematode worm</name>
    <name type="synonym">Meloidogyne mayaguensis</name>
    <dbReference type="NCBI Taxonomy" id="390850"/>
    <lineage>
        <taxon>Eukaryota</taxon>
        <taxon>Metazoa</taxon>
        <taxon>Ecdysozoa</taxon>
        <taxon>Nematoda</taxon>
        <taxon>Chromadorea</taxon>
        <taxon>Rhabditida</taxon>
        <taxon>Tylenchina</taxon>
        <taxon>Tylenchomorpha</taxon>
        <taxon>Tylenchoidea</taxon>
        <taxon>Meloidogynidae</taxon>
        <taxon>Meloidogyninae</taxon>
        <taxon>Meloidogyne</taxon>
    </lineage>
</organism>
<gene>
    <name evidence="1" type="ORF">MENT_LOCUS5317</name>
</gene>
<dbReference type="AlphaFoldDB" id="A0A6V7TY96"/>
<protein>
    <submittedName>
        <fullName evidence="1">Uncharacterized protein</fullName>
    </submittedName>
</protein>
<comment type="caution">
    <text evidence="1">The sequence shown here is derived from an EMBL/GenBank/DDBJ whole genome shotgun (WGS) entry which is preliminary data.</text>
</comment>
<sequence>MEEYYKNSKTNLEEWQKLLQIETIEFLLKELAIKKNYSRQKLEDFQKRLNSIKDKFDELKNSKGI</sequence>
<evidence type="ECO:0000313" key="2">
    <source>
        <dbReference type="Proteomes" id="UP000580250"/>
    </source>
</evidence>
<accession>A0A6V7TY96</accession>
<dbReference type="EMBL" id="CAJEWN010000019">
    <property type="protein sequence ID" value="CAD2137103.1"/>
    <property type="molecule type" value="Genomic_DNA"/>
</dbReference>
<name>A0A6V7TY96_MELEN</name>
<proteinExistence type="predicted"/>
<dbReference type="Proteomes" id="UP000580250">
    <property type="component" value="Unassembled WGS sequence"/>
</dbReference>